<comment type="caution">
    <text evidence="1">The sequence shown here is derived from an EMBL/GenBank/DDBJ whole genome shotgun (WGS) entry which is preliminary data.</text>
</comment>
<reference evidence="1 2" key="1">
    <citation type="submission" date="2020-08" db="EMBL/GenBank/DDBJ databases">
        <title>Novel species isolated from subtropical streams in China.</title>
        <authorList>
            <person name="Lu H."/>
        </authorList>
    </citation>
    <scope>NUCLEOTIDE SEQUENCE [LARGE SCALE GENOMIC DNA]</scope>
    <source>
        <strain evidence="1 2">CY18W</strain>
    </source>
</reference>
<keyword evidence="2" id="KW-1185">Reference proteome</keyword>
<sequence length="278" mass="30728">MNESRQQTGPVHAARILLERRLLGEQGPALPVSCRPTSLQAAFDIQCAVSDLVRDLHHQDIAGWKCGMPADDKWVLAPIYANDVHEASAQTHMVWSDDRDNRDDRYNQQVKIEPELAFILRHDLPARATPYTAAEVDAAIDETRLALELIHTRYANADQLAFCDHLADCLFNQGLVLGPRVDHQLAGQTRSMPISIKVASEAAVILDGQHPAGQPRLPLYWLAEFLRSQGMGLRAGQAIITGSYAGSPQVPLNTDISVQFGNLGLMQLRFAKAHFEGR</sequence>
<dbReference type="Gene3D" id="3.90.850.10">
    <property type="entry name" value="Fumarylacetoacetase-like, C-terminal domain"/>
    <property type="match status" value="1"/>
</dbReference>
<evidence type="ECO:0000313" key="1">
    <source>
        <dbReference type="EMBL" id="MBC3917870.1"/>
    </source>
</evidence>
<dbReference type="PANTHER" id="PTHR30143:SF0">
    <property type="entry name" value="2-KETO-4-PENTENOATE HYDRATASE"/>
    <property type="match status" value="1"/>
</dbReference>
<gene>
    <name evidence="1" type="ORF">H8L32_10330</name>
</gene>
<keyword evidence="1" id="KW-0378">Hydrolase</keyword>
<dbReference type="PANTHER" id="PTHR30143">
    <property type="entry name" value="ACID HYDRATASE"/>
    <property type="match status" value="1"/>
</dbReference>
<protein>
    <submittedName>
        <fullName evidence="1">Fumarylacetoacetate hydrolase family protein</fullName>
    </submittedName>
</protein>
<evidence type="ECO:0000313" key="2">
    <source>
        <dbReference type="Proteomes" id="UP000650424"/>
    </source>
</evidence>
<accession>A0ABR6ZPR6</accession>
<dbReference type="RefSeq" id="WP_186947104.1">
    <property type="nucleotide sequence ID" value="NZ_JACOGF010000004.1"/>
</dbReference>
<dbReference type="GO" id="GO:0016787">
    <property type="term" value="F:hydrolase activity"/>
    <property type="evidence" value="ECO:0007669"/>
    <property type="project" value="UniProtKB-KW"/>
</dbReference>
<name>A0ABR6ZPR6_9BURK</name>
<dbReference type="InterPro" id="IPR050772">
    <property type="entry name" value="Hydratase-Decarb/MhpD_sf"/>
</dbReference>
<dbReference type="SUPFAM" id="SSF56529">
    <property type="entry name" value="FAH"/>
    <property type="match status" value="1"/>
</dbReference>
<organism evidence="1 2">
    <name type="scientific">Undibacterium hunanense</name>
    <dbReference type="NCBI Taxonomy" id="2762292"/>
    <lineage>
        <taxon>Bacteria</taxon>
        <taxon>Pseudomonadati</taxon>
        <taxon>Pseudomonadota</taxon>
        <taxon>Betaproteobacteria</taxon>
        <taxon>Burkholderiales</taxon>
        <taxon>Oxalobacteraceae</taxon>
        <taxon>Undibacterium</taxon>
    </lineage>
</organism>
<dbReference type="Proteomes" id="UP000650424">
    <property type="component" value="Unassembled WGS sequence"/>
</dbReference>
<dbReference type="InterPro" id="IPR036663">
    <property type="entry name" value="Fumarylacetoacetase_C_sf"/>
</dbReference>
<proteinExistence type="predicted"/>
<dbReference type="EMBL" id="JACOGF010000004">
    <property type="protein sequence ID" value="MBC3917870.1"/>
    <property type="molecule type" value="Genomic_DNA"/>
</dbReference>